<dbReference type="InterPro" id="IPR012337">
    <property type="entry name" value="RNaseH-like_sf"/>
</dbReference>
<organism evidence="1 2">
    <name type="scientific">Brachionus plicatilis</name>
    <name type="common">Marine rotifer</name>
    <name type="synonym">Brachionus muelleri</name>
    <dbReference type="NCBI Taxonomy" id="10195"/>
    <lineage>
        <taxon>Eukaryota</taxon>
        <taxon>Metazoa</taxon>
        <taxon>Spiralia</taxon>
        <taxon>Gnathifera</taxon>
        <taxon>Rotifera</taxon>
        <taxon>Eurotatoria</taxon>
        <taxon>Monogononta</taxon>
        <taxon>Pseudotrocha</taxon>
        <taxon>Ploima</taxon>
        <taxon>Brachionidae</taxon>
        <taxon>Brachionus</taxon>
    </lineage>
</organism>
<evidence type="ECO:0000313" key="2">
    <source>
        <dbReference type="Proteomes" id="UP000276133"/>
    </source>
</evidence>
<proteinExistence type="predicted"/>
<dbReference type="EMBL" id="REGN01007727">
    <property type="protein sequence ID" value="RNA05416.1"/>
    <property type="molecule type" value="Genomic_DNA"/>
</dbReference>
<dbReference type="AlphaFoldDB" id="A0A3M7Q1T4"/>
<evidence type="ECO:0008006" key="3">
    <source>
        <dbReference type="Google" id="ProtNLM"/>
    </source>
</evidence>
<dbReference type="InterPro" id="IPR052144">
    <property type="entry name" value="piRNA_biogenesis_EXD1"/>
</dbReference>
<gene>
    <name evidence="1" type="ORF">BpHYR1_020464</name>
</gene>
<accession>A0A3M7Q1T4</accession>
<dbReference type="InterPro" id="IPR036397">
    <property type="entry name" value="RNaseH_sf"/>
</dbReference>
<comment type="caution">
    <text evidence="1">The sequence shown here is derived from an EMBL/GenBank/DDBJ whole genome shotgun (WGS) entry which is preliminary data.</text>
</comment>
<dbReference type="GO" id="GO:0034587">
    <property type="term" value="P:piRNA processing"/>
    <property type="evidence" value="ECO:0007669"/>
    <property type="project" value="TreeGrafter"/>
</dbReference>
<dbReference type="SUPFAM" id="SSF53098">
    <property type="entry name" value="Ribonuclease H-like"/>
    <property type="match status" value="1"/>
</dbReference>
<name>A0A3M7Q1T4_BRAPC</name>
<evidence type="ECO:0000313" key="1">
    <source>
        <dbReference type="EMBL" id="RNA05416.1"/>
    </source>
</evidence>
<dbReference type="Proteomes" id="UP000276133">
    <property type="component" value="Unassembled WGS sequence"/>
</dbReference>
<reference evidence="1 2" key="1">
    <citation type="journal article" date="2018" name="Sci. Rep.">
        <title>Genomic signatures of local adaptation to the degree of environmental predictability in rotifers.</title>
        <authorList>
            <person name="Franch-Gras L."/>
            <person name="Hahn C."/>
            <person name="Garcia-Roger E.M."/>
            <person name="Carmona M.J."/>
            <person name="Serra M."/>
            <person name="Gomez A."/>
        </authorList>
    </citation>
    <scope>NUCLEOTIDE SEQUENCE [LARGE SCALE GENOMIC DNA]</scope>
    <source>
        <strain evidence="1">HYR1</strain>
    </source>
</reference>
<keyword evidence="2" id="KW-1185">Reference proteome</keyword>
<dbReference type="OrthoDB" id="10528824at2759"/>
<protein>
    <recommendedName>
        <fullName evidence="3">3'-5' exonuclease domain-containing protein</fullName>
    </recommendedName>
</protein>
<dbReference type="Gene3D" id="3.30.420.10">
    <property type="entry name" value="Ribonuclease H-like superfamily/Ribonuclease H"/>
    <property type="match status" value="1"/>
</dbReference>
<sequence>MKKIFYSNIFWIGMSELDLKGLSDKIDSTIFFNFFDESYRGTLYYVDEANKRLTIQNVYDLSTNEPYLGFMEIYPNDINSEKFSINSIINSKSVRKNLTREEKDKLDEELLNTSNISILKNSFSQVVPVHKQISDISLSSITTSLVHEEWHEDNSSKHVSSPNLSTEAFPFGIISDFDSAISILDFQLKQSDKIGLRAFTCHQKKLSLVCLKCDDFIWCFDYLSIKKQSTDNAKLFINKIESILNDNKISKIFHDYSSLENLFSTRIRNYVDLDTCYKQLYHDQFGQSIYSNSSMRRLIELYTDDFINERHYENLDWSKRPFNMHQKNVFTKETKYLIDLYNKSLELKKAIKNLNLLVNVFEEPKKIEETKKENCSSHRAKISVVPTPKLDELVANASKWTSSEKLKNDSKEKYSQKSKYPNYIFRPAGCPLGNPHTKKSMYIN</sequence>
<dbReference type="GO" id="GO:1990923">
    <property type="term" value="C:PET complex"/>
    <property type="evidence" value="ECO:0007669"/>
    <property type="project" value="TreeGrafter"/>
</dbReference>
<dbReference type="PANTHER" id="PTHR46628:SF1">
    <property type="entry name" value="PIRNA BIOGENESIS PROTEIN EXD1"/>
    <property type="match status" value="1"/>
</dbReference>
<dbReference type="PANTHER" id="PTHR46628">
    <property type="entry name" value="PIRNA BIOGENESIS PROTEIN EXD1"/>
    <property type="match status" value="1"/>
</dbReference>
<dbReference type="GO" id="GO:0003676">
    <property type="term" value="F:nucleic acid binding"/>
    <property type="evidence" value="ECO:0007669"/>
    <property type="project" value="InterPro"/>
</dbReference>